<dbReference type="InParanoid" id="A0A074YZD0"/>
<dbReference type="OMA" id="EAWWRLS"/>
<dbReference type="RefSeq" id="XP_013348131.1">
    <property type="nucleotide sequence ID" value="XM_013492677.1"/>
</dbReference>
<proteinExistence type="predicted"/>
<dbReference type="Pfam" id="PF13508">
    <property type="entry name" value="Acetyltransf_7"/>
    <property type="match status" value="1"/>
</dbReference>
<dbReference type="CDD" id="cd04301">
    <property type="entry name" value="NAT_SF"/>
    <property type="match status" value="1"/>
</dbReference>
<feature type="domain" description="N-acetyltransferase" evidence="1">
    <location>
        <begin position="8"/>
        <end position="169"/>
    </location>
</feature>
<accession>A0A074YZD0</accession>
<dbReference type="EMBL" id="KL584750">
    <property type="protein sequence ID" value="KEQ99502.1"/>
    <property type="molecule type" value="Genomic_DNA"/>
</dbReference>
<evidence type="ECO:0000313" key="3">
    <source>
        <dbReference type="Proteomes" id="UP000030641"/>
    </source>
</evidence>
<keyword evidence="3" id="KW-1185">Reference proteome</keyword>
<dbReference type="HOGENOM" id="CLU_060131_5_0_1"/>
<organism evidence="2 3">
    <name type="scientific">Aureobasidium subglaciale (strain EXF-2481)</name>
    <name type="common">Aureobasidium pullulans var. subglaciale</name>
    <dbReference type="NCBI Taxonomy" id="1043005"/>
    <lineage>
        <taxon>Eukaryota</taxon>
        <taxon>Fungi</taxon>
        <taxon>Dikarya</taxon>
        <taxon>Ascomycota</taxon>
        <taxon>Pezizomycotina</taxon>
        <taxon>Dothideomycetes</taxon>
        <taxon>Dothideomycetidae</taxon>
        <taxon>Dothideales</taxon>
        <taxon>Saccotheciaceae</taxon>
        <taxon>Aureobasidium</taxon>
    </lineage>
</organism>
<dbReference type="OrthoDB" id="2115692at2759"/>
<dbReference type="GO" id="GO:0016747">
    <property type="term" value="F:acyltransferase activity, transferring groups other than amino-acyl groups"/>
    <property type="evidence" value="ECO:0007669"/>
    <property type="project" value="InterPro"/>
</dbReference>
<dbReference type="PROSITE" id="PS51186">
    <property type="entry name" value="GNAT"/>
    <property type="match status" value="1"/>
</dbReference>
<dbReference type="InterPro" id="IPR000182">
    <property type="entry name" value="GNAT_dom"/>
</dbReference>
<dbReference type="InterPro" id="IPR016181">
    <property type="entry name" value="Acyl_CoA_acyltransferase"/>
</dbReference>
<dbReference type="PANTHER" id="PTHR42791:SF2">
    <property type="entry name" value="N-ACETYLTRANSFERASE DOMAIN-CONTAINING PROTEIN"/>
    <property type="match status" value="1"/>
</dbReference>
<evidence type="ECO:0000259" key="1">
    <source>
        <dbReference type="PROSITE" id="PS51186"/>
    </source>
</evidence>
<protein>
    <recommendedName>
        <fullName evidence="1">N-acetyltransferase domain-containing protein</fullName>
    </recommendedName>
</protein>
<reference evidence="2 3" key="1">
    <citation type="journal article" date="2014" name="BMC Genomics">
        <title>Genome sequencing of four Aureobasidium pullulans varieties: biotechnological potential, stress tolerance, and description of new species.</title>
        <authorList>
            <person name="Gostin Ar C."/>
            <person name="Ohm R.A."/>
            <person name="Kogej T."/>
            <person name="Sonjak S."/>
            <person name="Turk M."/>
            <person name="Zajc J."/>
            <person name="Zalar P."/>
            <person name="Grube M."/>
            <person name="Sun H."/>
            <person name="Han J."/>
            <person name="Sharma A."/>
            <person name="Chiniquy J."/>
            <person name="Ngan C.Y."/>
            <person name="Lipzen A."/>
            <person name="Barry K."/>
            <person name="Grigoriev I.V."/>
            <person name="Gunde-Cimerman N."/>
        </authorList>
    </citation>
    <scope>NUCLEOTIDE SEQUENCE [LARGE SCALE GENOMIC DNA]</scope>
    <source>
        <strain evidence="2 3">EXF-2481</strain>
    </source>
</reference>
<name>A0A074YZD0_AURSE</name>
<dbReference type="SUPFAM" id="SSF55729">
    <property type="entry name" value="Acyl-CoA N-acyltransferases (Nat)"/>
    <property type="match status" value="1"/>
</dbReference>
<dbReference type="GeneID" id="25365319"/>
<dbReference type="STRING" id="1043005.A0A074YZD0"/>
<dbReference type="PANTHER" id="PTHR42791">
    <property type="entry name" value="GNAT FAMILY ACETYLTRANSFERASE"/>
    <property type="match status" value="1"/>
</dbReference>
<evidence type="ECO:0000313" key="2">
    <source>
        <dbReference type="EMBL" id="KEQ99502.1"/>
    </source>
</evidence>
<sequence>MAVDDKTGEVVGYVRWVMPSHLANAKEPVWPEAQVAEPSSEDRAEHERDFKNATNNGRVRGLRNDMMEFRSTPLEEVDAKINEGGPFLFLDYLAVSPKYQRQGAGALLLRDGLAVADANGLKSYTTASAAGVKLYQNQGFETVEVVTVDYSKFGGVEPVTDYFMIRQPQKYRT</sequence>
<dbReference type="Gene3D" id="3.40.630.30">
    <property type="match status" value="1"/>
</dbReference>
<dbReference type="Proteomes" id="UP000030641">
    <property type="component" value="Unassembled WGS sequence"/>
</dbReference>
<dbReference type="InterPro" id="IPR052523">
    <property type="entry name" value="Trichothecene_AcTrans"/>
</dbReference>
<dbReference type="AlphaFoldDB" id="A0A074YZD0"/>
<gene>
    <name evidence="2" type="ORF">AUEXF2481DRAFT_35410</name>
</gene>